<dbReference type="PANTHER" id="PTHR11188">
    <property type="entry name" value="ARRESTIN DOMAIN CONTAINING PROTEIN"/>
    <property type="match status" value="1"/>
</dbReference>
<dbReference type="InterPro" id="IPR011022">
    <property type="entry name" value="Arrestin_C-like"/>
</dbReference>
<evidence type="ECO:0000313" key="6">
    <source>
        <dbReference type="Proteomes" id="UP000246991"/>
    </source>
</evidence>
<keyword evidence="6" id="KW-1185">Reference proteome</keyword>
<sequence>MPLLNRIHSHAVSYCDIRLDDNVVVFRGTPAEAAGVALKGTLAFRVKESISARSIALSLVGTRKLQASISGGSVRSESAVFTKKWEFLEFSHRNPVTLGPGDYEYGFETALPGDLPESIEGLRDAQILYRLKAVIDRPLFAQNITAKKHLRIVRTLGPGALELSQSMSVASTWLNKVEYSISTPSKAVVFGSSIPIDVKLVPLLKGLTVGKIVCNFKELHSFSNPENGNTRNNTRHILQQTFENCGVDVEGDEDFGGWRLQESVKLPRALIRCVQDCEVECIRVRHKLKLVVQLRNPDGHSSELRASLPVQLFISPDLLMGEDNIIHRTASSRNPPHPSQAPPRYDEHYLDRLYQGLPQDLYETPTHTPLPSDPNSPNLSRQGSSEGLDPYSASHSGRSTSSTPPRTPSRRRTGSTGVPLASSASPSRVMAEVAARLSRPDSEDYFSRLPESGGHAAHDNGPRTSAHFPGGLRGDELAPDTLSRVPSYSTAVRSGTRNLSSTSSLPTYHEGFRSAPDSLVGSPMNSPVDSSLTPAMRSDRDGSDEQRSRRVHRRHHTSGATDSSGGGHSFVAEAERRLRRFQFGSR</sequence>
<feature type="compositionally biased region" description="Low complexity" evidence="3">
    <location>
        <begin position="369"/>
        <end position="380"/>
    </location>
</feature>
<dbReference type="InterPro" id="IPR050357">
    <property type="entry name" value="Arrestin_domain-protein"/>
</dbReference>
<dbReference type="AlphaFoldDB" id="A0A317T281"/>
<evidence type="ECO:0000256" key="3">
    <source>
        <dbReference type="SAM" id="MobiDB-lite"/>
    </source>
</evidence>
<dbReference type="GO" id="GO:0031625">
    <property type="term" value="F:ubiquitin protein ligase binding"/>
    <property type="evidence" value="ECO:0007669"/>
    <property type="project" value="TreeGrafter"/>
</dbReference>
<dbReference type="SUPFAM" id="SSF81296">
    <property type="entry name" value="E set domains"/>
    <property type="match status" value="1"/>
</dbReference>
<protein>
    <recommendedName>
        <fullName evidence="4">Arrestin C-terminal-like domain-containing protein</fullName>
    </recommendedName>
</protein>
<gene>
    <name evidence="5" type="ORF">C7212DRAFT_355822</name>
</gene>
<name>A0A317T281_9PEZI</name>
<dbReference type="SMART" id="SM01017">
    <property type="entry name" value="Arrestin_C"/>
    <property type="match status" value="1"/>
</dbReference>
<feature type="compositionally biased region" description="Basic and acidic residues" evidence="3">
    <location>
        <begin position="537"/>
        <end position="548"/>
    </location>
</feature>
<comment type="similarity">
    <text evidence="1">Belongs to the arrestin family.</text>
</comment>
<evidence type="ECO:0000256" key="2">
    <source>
        <dbReference type="ARBA" id="ARBA00038766"/>
    </source>
</evidence>
<dbReference type="EMBL" id="PYWC01000001">
    <property type="protein sequence ID" value="PWW80793.1"/>
    <property type="molecule type" value="Genomic_DNA"/>
</dbReference>
<dbReference type="GO" id="GO:0005829">
    <property type="term" value="C:cytosol"/>
    <property type="evidence" value="ECO:0007669"/>
    <property type="project" value="TreeGrafter"/>
</dbReference>
<dbReference type="Pfam" id="PF02752">
    <property type="entry name" value="Arrestin_C"/>
    <property type="match status" value="1"/>
</dbReference>
<dbReference type="GO" id="GO:0005886">
    <property type="term" value="C:plasma membrane"/>
    <property type="evidence" value="ECO:0007669"/>
    <property type="project" value="TreeGrafter"/>
</dbReference>
<dbReference type="GO" id="GO:0030674">
    <property type="term" value="F:protein-macromolecule adaptor activity"/>
    <property type="evidence" value="ECO:0007669"/>
    <property type="project" value="TreeGrafter"/>
</dbReference>
<accession>A0A317T281</accession>
<feature type="compositionally biased region" description="Polar residues" evidence="3">
    <location>
        <begin position="523"/>
        <end position="533"/>
    </location>
</feature>
<dbReference type="Proteomes" id="UP000246991">
    <property type="component" value="Unassembled WGS sequence"/>
</dbReference>
<dbReference type="Pfam" id="PF00339">
    <property type="entry name" value="Arrestin_N"/>
    <property type="match status" value="1"/>
</dbReference>
<dbReference type="PANTHER" id="PTHR11188:SF17">
    <property type="entry name" value="FI21816P1"/>
    <property type="match status" value="1"/>
</dbReference>
<dbReference type="InterPro" id="IPR014752">
    <property type="entry name" value="Arrestin-like_C"/>
</dbReference>
<evidence type="ECO:0000313" key="5">
    <source>
        <dbReference type="EMBL" id="PWW80793.1"/>
    </source>
</evidence>
<dbReference type="InterPro" id="IPR014756">
    <property type="entry name" value="Ig_E-set"/>
</dbReference>
<evidence type="ECO:0000256" key="1">
    <source>
        <dbReference type="ARBA" id="ARBA00005298"/>
    </source>
</evidence>
<reference evidence="5 6" key="1">
    <citation type="submission" date="2018-03" db="EMBL/GenBank/DDBJ databases">
        <title>Genomes of Pezizomycetes fungi and the evolution of truffles.</title>
        <authorList>
            <person name="Murat C."/>
            <person name="Payen T."/>
            <person name="Noel B."/>
            <person name="Kuo A."/>
            <person name="Martin F.M."/>
        </authorList>
    </citation>
    <scope>NUCLEOTIDE SEQUENCE [LARGE SCALE GENOMIC DNA]</scope>
    <source>
        <strain evidence="5">091103-1</strain>
    </source>
</reference>
<evidence type="ECO:0000259" key="4">
    <source>
        <dbReference type="SMART" id="SM01017"/>
    </source>
</evidence>
<dbReference type="STRING" id="42249.A0A317T281"/>
<dbReference type="GO" id="GO:0070086">
    <property type="term" value="P:ubiquitin-dependent endocytosis"/>
    <property type="evidence" value="ECO:0007669"/>
    <property type="project" value="TreeGrafter"/>
</dbReference>
<dbReference type="Gene3D" id="2.60.40.640">
    <property type="match status" value="1"/>
</dbReference>
<feature type="domain" description="Arrestin C-terminal-like" evidence="4">
    <location>
        <begin position="173"/>
        <end position="317"/>
    </location>
</feature>
<proteinExistence type="inferred from homology"/>
<feature type="region of interest" description="Disordered" evidence="3">
    <location>
        <begin position="360"/>
        <end position="573"/>
    </location>
</feature>
<feature type="compositionally biased region" description="Polar residues" evidence="3">
    <location>
        <begin position="484"/>
        <end position="506"/>
    </location>
</feature>
<dbReference type="InterPro" id="IPR011021">
    <property type="entry name" value="Arrestin-like_N"/>
</dbReference>
<organism evidence="5 6">
    <name type="scientific">Tuber magnatum</name>
    <name type="common">white Piedmont truffle</name>
    <dbReference type="NCBI Taxonomy" id="42249"/>
    <lineage>
        <taxon>Eukaryota</taxon>
        <taxon>Fungi</taxon>
        <taxon>Dikarya</taxon>
        <taxon>Ascomycota</taxon>
        <taxon>Pezizomycotina</taxon>
        <taxon>Pezizomycetes</taxon>
        <taxon>Pezizales</taxon>
        <taxon>Tuberaceae</taxon>
        <taxon>Tuber</taxon>
    </lineage>
</organism>
<comment type="caution">
    <text evidence="5">The sequence shown here is derived from an EMBL/GenBank/DDBJ whole genome shotgun (WGS) entry which is preliminary data.</text>
</comment>
<comment type="subunit">
    <text evidence="2">Interacts with hulA.</text>
</comment>
<dbReference type="OrthoDB" id="2333384at2759"/>